<reference evidence="2 3" key="1">
    <citation type="submission" date="2018-08" db="EMBL/GenBank/DDBJ databases">
        <title>Complete genome sequencing of Blastochloris tepida GI.</title>
        <authorList>
            <person name="Tsukatani Y."/>
            <person name="Mori H."/>
        </authorList>
    </citation>
    <scope>NUCLEOTIDE SEQUENCE [LARGE SCALE GENOMIC DNA]</scope>
    <source>
        <strain evidence="2 3">GI</strain>
    </source>
</reference>
<accession>A0A348FYT3</accession>
<feature type="signal peptide" evidence="1">
    <location>
        <begin position="1"/>
        <end position="30"/>
    </location>
</feature>
<evidence type="ECO:0000256" key="1">
    <source>
        <dbReference type="SAM" id="SignalP"/>
    </source>
</evidence>
<gene>
    <name evidence="2" type="ORF">BLTE_11510</name>
</gene>
<dbReference type="KEGG" id="blag:BLTE_11510"/>
<organism evidence="2 3">
    <name type="scientific">Blastochloris tepida</name>
    <dbReference type="NCBI Taxonomy" id="2233851"/>
    <lineage>
        <taxon>Bacteria</taxon>
        <taxon>Pseudomonadati</taxon>
        <taxon>Pseudomonadota</taxon>
        <taxon>Alphaproteobacteria</taxon>
        <taxon>Hyphomicrobiales</taxon>
        <taxon>Blastochloridaceae</taxon>
        <taxon>Blastochloris</taxon>
    </lineage>
</organism>
<protein>
    <submittedName>
        <fullName evidence="2">Uncharacterized protein</fullName>
    </submittedName>
</protein>
<keyword evidence="3" id="KW-1185">Reference proteome</keyword>
<dbReference type="RefSeq" id="WP_126398371.1">
    <property type="nucleotide sequence ID" value="NZ_AP018907.1"/>
</dbReference>
<feature type="chain" id="PRO_5016559045" evidence="1">
    <location>
        <begin position="31"/>
        <end position="205"/>
    </location>
</feature>
<dbReference type="EMBL" id="AP018907">
    <property type="protein sequence ID" value="BBF92466.1"/>
    <property type="molecule type" value="Genomic_DNA"/>
</dbReference>
<dbReference type="AlphaFoldDB" id="A0A348FYT3"/>
<dbReference type="Proteomes" id="UP000266934">
    <property type="component" value="Chromosome"/>
</dbReference>
<keyword evidence="1" id="KW-0732">Signal</keyword>
<name>A0A348FYT3_9HYPH</name>
<proteinExistence type="predicted"/>
<evidence type="ECO:0000313" key="2">
    <source>
        <dbReference type="EMBL" id="BBF92466.1"/>
    </source>
</evidence>
<evidence type="ECO:0000313" key="3">
    <source>
        <dbReference type="Proteomes" id="UP000266934"/>
    </source>
</evidence>
<dbReference type="OrthoDB" id="8410728at2"/>
<sequence length="205" mass="20437">MEFAAAALSSLATTAGAATAPMAILPPAQAAVTGVAAAGATTGGSLLSAFGSASMWGSVLSGGATALSILANNQAADVKATSYEAMAGDAELDARIEEVKGLERRTSIKQALAEAIGARDVAAAASGVDLSFGTPRIAQKEAQRDAERALSADQYTEDLRKSRLAERAANYRMMAGSTRQGALAQSAAAVLASVAGGAKRYGGLS</sequence>